<dbReference type="OrthoDB" id="9805474at2"/>
<keyword evidence="1" id="KW-0812">Transmembrane</keyword>
<dbReference type="InterPro" id="IPR043128">
    <property type="entry name" value="Rev_trsase/Diguanyl_cyclase"/>
</dbReference>
<organism evidence="3 4">
    <name type="scientific">Lacrimispora amygdalina</name>
    <dbReference type="NCBI Taxonomy" id="253257"/>
    <lineage>
        <taxon>Bacteria</taxon>
        <taxon>Bacillati</taxon>
        <taxon>Bacillota</taxon>
        <taxon>Clostridia</taxon>
        <taxon>Lachnospirales</taxon>
        <taxon>Lachnospiraceae</taxon>
        <taxon>Lacrimispora</taxon>
    </lineage>
</organism>
<dbReference type="NCBIfam" id="TIGR00254">
    <property type="entry name" value="GGDEF"/>
    <property type="match status" value="1"/>
</dbReference>
<gene>
    <name evidence="3" type="ORF">DS742_17320</name>
</gene>
<dbReference type="Gene3D" id="3.30.70.270">
    <property type="match status" value="1"/>
</dbReference>
<evidence type="ECO:0000313" key="4">
    <source>
        <dbReference type="Proteomes" id="UP000260680"/>
    </source>
</evidence>
<evidence type="ECO:0000313" key="3">
    <source>
        <dbReference type="EMBL" id="RFZ77683.1"/>
    </source>
</evidence>
<sequence length="278" mass="31435">MLQEKFLNIARNAMKTHCFDDKQVKKKIQYYNKQRIAISVLLIIAVAILLLVPSLGAESAVIRIAVFGSIAFILLSILFVLPWQRIVLIFVIVTAYITIEFCLGKIYLKEFLLMLLCNISTLLVSMRIARNFIHMLLCEYKTMSALALEATTDHLTQLLNRKGLEQTLSAALNICKRERKLVGVLLIDIDYFKSYNDTLGHLKGDHILQQVALQMKSCFKRESDIIGRIGGDEFLIFIQDTEDEKVINMAQNLLASLSQLKVKSCANQCLSVSISCTL</sequence>
<feature type="transmembrane region" description="Helical" evidence="1">
    <location>
        <begin position="86"/>
        <end position="107"/>
    </location>
</feature>
<feature type="domain" description="GGDEF" evidence="2">
    <location>
        <begin position="180"/>
        <end position="278"/>
    </location>
</feature>
<dbReference type="InterPro" id="IPR029787">
    <property type="entry name" value="Nucleotide_cyclase"/>
</dbReference>
<feature type="transmembrane region" description="Helical" evidence="1">
    <location>
        <begin position="61"/>
        <end position="81"/>
    </location>
</feature>
<proteinExistence type="predicted"/>
<dbReference type="CDD" id="cd01949">
    <property type="entry name" value="GGDEF"/>
    <property type="match status" value="1"/>
</dbReference>
<evidence type="ECO:0000259" key="2">
    <source>
        <dbReference type="PROSITE" id="PS50887"/>
    </source>
</evidence>
<name>A0A3E2N9K5_9FIRM</name>
<dbReference type="AlphaFoldDB" id="A0A3E2N9K5"/>
<dbReference type="GO" id="GO:0052621">
    <property type="term" value="F:diguanylate cyclase activity"/>
    <property type="evidence" value="ECO:0007669"/>
    <property type="project" value="TreeGrafter"/>
</dbReference>
<keyword evidence="1" id="KW-0472">Membrane</keyword>
<dbReference type="InterPro" id="IPR000160">
    <property type="entry name" value="GGDEF_dom"/>
</dbReference>
<dbReference type="PANTHER" id="PTHR45138:SF9">
    <property type="entry name" value="DIGUANYLATE CYCLASE DGCM-RELATED"/>
    <property type="match status" value="1"/>
</dbReference>
<dbReference type="Pfam" id="PF00990">
    <property type="entry name" value="GGDEF"/>
    <property type="match status" value="1"/>
</dbReference>
<dbReference type="RefSeq" id="WP_117418236.1">
    <property type="nucleotide sequence ID" value="NZ_QOHO01000056.1"/>
</dbReference>
<dbReference type="EMBL" id="QOHO01000056">
    <property type="protein sequence ID" value="RFZ77683.1"/>
    <property type="molecule type" value="Genomic_DNA"/>
</dbReference>
<evidence type="ECO:0000256" key="1">
    <source>
        <dbReference type="SAM" id="Phobius"/>
    </source>
</evidence>
<dbReference type="SUPFAM" id="SSF55073">
    <property type="entry name" value="Nucleotide cyclase"/>
    <property type="match status" value="1"/>
</dbReference>
<keyword evidence="1" id="KW-1133">Transmembrane helix</keyword>
<feature type="transmembrane region" description="Helical" evidence="1">
    <location>
        <begin position="36"/>
        <end position="55"/>
    </location>
</feature>
<dbReference type="Proteomes" id="UP000260680">
    <property type="component" value="Unassembled WGS sequence"/>
</dbReference>
<reference evidence="3 4" key="1">
    <citation type="submission" date="2018-07" db="EMBL/GenBank/DDBJ databases">
        <title>New species, Clostridium PI-S10-A1B.</title>
        <authorList>
            <person name="Krishna G."/>
            <person name="Summeta K."/>
            <person name="Shikha S."/>
            <person name="Prabhu P.B."/>
            <person name="Suresh K."/>
        </authorList>
    </citation>
    <scope>NUCLEOTIDE SEQUENCE [LARGE SCALE GENOMIC DNA]</scope>
    <source>
        <strain evidence="3 4">PI-S10-A1B</strain>
    </source>
</reference>
<protein>
    <submittedName>
        <fullName evidence="3">Sensor domain-containing diguanylate cyclase</fullName>
    </submittedName>
</protein>
<dbReference type="PROSITE" id="PS50887">
    <property type="entry name" value="GGDEF"/>
    <property type="match status" value="1"/>
</dbReference>
<accession>A0A3E2N9K5</accession>
<comment type="caution">
    <text evidence="3">The sequence shown here is derived from an EMBL/GenBank/DDBJ whole genome shotgun (WGS) entry which is preliminary data.</text>
</comment>
<dbReference type="PANTHER" id="PTHR45138">
    <property type="entry name" value="REGULATORY COMPONENTS OF SENSORY TRANSDUCTION SYSTEM"/>
    <property type="match status" value="1"/>
</dbReference>
<dbReference type="SMART" id="SM00267">
    <property type="entry name" value="GGDEF"/>
    <property type="match status" value="1"/>
</dbReference>
<dbReference type="InterPro" id="IPR050469">
    <property type="entry name" value="Diguanylate_Cyclase"/>
</dbReference>